<dbReference type="InterPro" id="IPR036148">
    <property type="entry name" value="MmgE/PrpD_sf"/>
</dbReference>
<evidence type="ECO:0000256" key="23">
    <source>
        <dbReference type="ARBA" id="ARBA00031081"/>
    </source>
</evidence>
<dbReference type="PROSITE" id="PS00450">
    <property type="entry name" value="ACONITASE_1"/>
    <property type="match status" value="1"/>
</dbReference>
<evidence type="ECO:0000256" key="7">
    <source>
        <dbReference type="ARBA" id="ARBA00007185"/>
    </source>
</evidence>
<dbReference type="CDD" id="cd01581">
    <property type="entry name" value="AcnB"/>
    <property type="match status" value="1"/>
</dbReference>
<dbReference type="OrthoDB" id="9758061at2"/>
<dbReference type="InterPro" id="IPR015931">
    <property type="entry name" value="Acnase/IPM_dHydase_lsu_aba_1/3"/>
</dbReference>
<dbReference type="Pfam" id="PF03972">
    <property type="entry name" value="MmgE_PrpD_N"/>
    <property type="match status" value="1"/>
</dbReference>
<dbReference type="Gene3D" id="3.20.19.10">
    <property type="entry name" value="Aconitase, domain 4"/>
    <property type="match status" value="1"/>
</dbReference>
<evidence type="ECO:0000256" key="24">
    <source>
        <dbReference type="ARBA" id="ARBA00031613"/>
    </source>
</evidence>
<dbReference type="GO" id="GO:0051539">
    <property type="term" value="F:4 iron, 4 sulfur cluster binding"/>
    <property type="evidence" value="ECO:0007669"/>
    <property type="project" value="UniProtKB-KW"/>
</dbReference>
<dbReference type="PANTHER" id="PTHR16943">
    <property type="entry name" value="2-METHYLCITRATE DEHYDRATASE-RELATED"/>
    <property type="match status" value="1"/>
</dbReference>
<dbReference type="FunFam" id="3.30.1330.120:FF:000001">
    <property type="entry name" value="2-methylcitrate dehydratase"/>
    <property type="match status" value="1"/>
</dbReference>
<dbReference type="Pfam" id="PF06434">
    <property type="entry name" value="Aconitase_2_N"/>
    <property type="match status" value="1"/>
</dbReference>
<dbReference type="GO" id="GO:0051537">
    <property type="term" value="F:2 iron, 2 sulfur cluster binding"/>
    <property type="evidence" value="ECO:0007669"/>
    <property type="project" value="InterPro"/>
</dbReference>
<evidence type="ECO:0000256" key="15">
    <source>
        <dbReference type="ARBA" id="ARBA00022532"/>
    </source>
</evidence>
<dbReference type="Pfam" id="PF00330">
    <property type="entry name" value="Aconitase"/>
    <property type="match status" value="1"/>
</dbReference>
<evidence type="ECO:0000256" key="26">
    <source>
        <dbReference type="ARBA" id="ARBA00032417"/>
    </source>
</evidence>
<keyword evidence="14" id="KW-0004">4Fe-4S</keyword>
<dbReference type="HOGENOM" id="CLU_266254_0_0_4"/>
<dbReference type="UniPathway" id="UPA00946"/>
<dbReference type="InterPro" id="IPR015928">
    <property type="entry name" value="Aconitase/3IPM_dehydase_swvl"/>
</dbReference>
<evidence type="ECO:0000256" key="6">
    <source>
        <dbReference type="ARBA" id="ARBA00006174"/>
    </source>
</evidence>
<dbReference type="EC" id="4.2.1.3" evidence="9"/>
<evidence type="ECO:0000256" key="9">
    <source>
        <dbReference type="ARBA" id="ARBA00012926"/>
    </source>
</evidence>
<accession>A0A0B7IYJ2</accession>
<dbReference type="FunFam" id="3.30.499.10:FF:000001">
    <property type="entry name" value="Aconitate hydratase B"/>
    <property type="match status" value="1"/>
</dbReference>
<evidence type="ECO:0000256" key="13">
    <source>
        <dbReference type="ARBA" id="ARBA00019379"/>
    </source>
</evidence>
<evidence type="ECO:0000256" key="1">
    <source>
        <dbReference type="ARBA" id="ARBA00000096"/>
    </source>
</evidence>
<dbReference type="GO" id="GO:0003723">
    <property type="term" value="F:RNA binding"/>
    <property type="evidence" value="ECO:0007669"/>
    <property type="project" value="UniProtKB-KW"/>
</dbReference>
<dbReference type="NCBIfam" id="TIGR02330">
    <property type="entry name" value="prpD"/>
    <property type="match status" value="1"/>
</dbReference>
<comment type="pathway">
    <text evidence="4">Carbohydrate metabolism; tricarboxylic acid cycle; isocitrate from oxaloacetate: step 2/2.</text>
</comment>
<dbReference type="GO" id="GO:0047456">
    <property type="term" value="F:2-methylisocitrate dehydratase activity"/>
    <property type="evidence" value="ECO:0007669"/>
    <property type="project" value="UniProtKB-EC"/>
</dbReference>
<dbReference type="PANTHER" id="PTHR16943:SF8">
    <property type="entry name" value="2-METHYLCITRATE DEHYDRATASE"/>
    <property type="match status" value="1"/>
</dbReference>
<keyword evidence="18" id="KW-0408">Iron</keyword>
<evidence type="ECO:0000313" key="33">
    <source>
        <dbReference type="Proteomes" id="UP000056322"/>
    </source>
</evidence>
<feature type="domain" description="Aconitase B HEAT-like" evidence="30">
    <location>
        <begin position="471"/>
        <end position="618"/>
    </location>
</feature>
<evidence type="ECO:0000256" key="2">
    <source>
        <dbReference type="ARBA" id="ARBA00000118"/>
    </source>
</evidence>
<evidence type="ECO:0000256" key="19">
    <source>
        <dbReference type="ARBA" id="ARBA00023014"/>
    </source>
</evidence>
<comment type="pathway">
    <text evidence="5">Organic acid metabolism; propanoate degradation.</text>
</comment>
<feature type="domain" description="Aconitase B swivel" evidence="29">
    <location>
        <begin position="630"/>
        <end position="842"/>
    </location>
</feature>
<organism evidence="32 33">
    <name type="scientific">Candidatus Methylopumilus turicensis</name>
    <dbReference type="NCBI Taxonomy" id="1581680"/>
    <lineage>
        <taxon>Bacteria</taxon>
        <taxon>Pseudomonadati</taxon>
        <taxon>Pseudomonadota</taxon>
        <taxon>Betaproteobacteria</taxon>
        <taxon>Nitrosomonadales</taxon>
        <taxon>Methylophilaceae</taxon>
        <taxon>Candidatus Methylopumilus</taxon>
    </lineage>
</organism>
<evidence type="ECO:0000256" key="18">
    <source>
        <dbReference type="ARBA" id="ARBA00023004"/>
    </source>
</evidence>
<dbReference type="InterPro" id="IPR018136">
    <property type="entry name" value="Aconitase_4Fe-4S_BS"/>
</dbReference>
<dbReference type="Gene3D" id="3.30.1330.120">
    <property type="entry name" value="2-methylcitrate dehydratase PrpD"/>
    <property type="match status" value="1"/>
</dbReference>
<dbReference type="InterPro" id="IPR004406">
    <property type="entry name" value="Aconitase_B"/>
</dbReference>
<dbReference type="InterPro" id="IPR001030">
    <property type="entry name" value="Acoase/IPM_deHydtase_lsu_aba"/>
</dbReference>
<keyword evidence="19" id="KW-0411">Iron-sulfur</keyword>
<dbReference type="InterPro" id="IPR042183">
    <property type="entry name" value="MmgE/PrpD_sf_1"/>
</dbReference>
<dbReference type="InterPro" id="IPR036288">
    <property type="entry name" value="Aconitase_B_HEAT-like_dom_sf"/>
</dbReference>
<dbReference type="GO" id="GO:0006099">
    <property type="term" value="P:tricarboxylic acid cycle"/>
    <property type="evidence" value="ECO:0007669"/>
    <property type="project" value="UniProtKB-UniPathway"/>
</dbReference>
<dbReference type="NCBIfam" id="TIGR00117">
    <property type="entry name" value="acnB"/>
    <property type="match status" value="1"/>
</dbReference>
<feature type="domain" description="MmgE/PrpD C-terminal" evidence="31">
    <location>
        <begin position="287"/>
        <end position="466"/>
    </location>
</feature>
<dbReference type="InterPro" id="IPR036008">
    <property type="entry name" value="Aconitase_4Fe-4S_dom"/>
</dbReference>
<dbReference type="InterPro" id="IPR005656">
    <property type="entry name" value="MmgE_PrpD"/>
</dbReference>
<dbReference type="GO" id="GO:0046872">
    <property type="term" value="F:metal ion binding"/>
    <property type="evidence" value="ECO:0007669"/>
    <property type="project" value="UniProtKB-KW"/>
</dbReference>
<feature type="domain" description="MmgE/PrpD N-terminal" evidence="28">
    <location>
        <begin position="18"/>
        <end position="270"/>
    </location>
</feature>
<dbReference type="GO" id="GO:0047547">
    <property type="term" value="F:2-methylcitrate dehydratase activity"/>
    <property type="evidence" value="ECO:0007669"/>
    <property type="project" value="UniProtKB-EC"/>
</dbReference>
<dbReference type="InterPro" id="IPR015929">
    <property type="entry name" value="Aconitase_B_swivel"/>
</dbReference>
<dbReference type="InterPro" id="IPR045337">
    <property type="entry name" value="MmgE_PrpD_C"/>
</dbReference>
<dbReference type="InterPro" id="IPR012705">
    <property type="entry name" value="2Me_IsoCit_deHydtase_PrpD"/>
</dbReference>
<evidence type="ECO:0000256" key="3">
    <source>
        <dbReference type="ARBA" id="ARBA00001966"/>
    </source>
</evidence>
<dbReference type="Pfam" id="PF19305">
    <property type="entry name" value="MmgE_PrpD_C"/>
    <property type="match status" value="1"/>
</dbReference>
<protein>
    <recommendedName>
        <fullName evidence="12">2-methylcitrate dehydratase</fullName>
        <ecNumber evidence="9">4.2.1.3</ecNumber>
        <ecNumber evidence="10">4.2.1.79</ecNumber>
        <ecNumber evidence="11">4.2.1.99</ecNumber>
    </recommendedName>
    <alternativeName>
        <fullName evidence="24">(2R,3S)-2-methylisocitrate dehydratase</fullName>
    </alternativeName>
    <alternativeName>
        <fullName evidence="22">(2S,3R)-3-hydroxybutane-1,2,3-tricarboxylate dehydratase</fullName>
    </alternativeName>
    <alternativeName>
        <fullName evidence="26">2-methyl-cis-aconitate hydratase</fullName>
    </alternativeName>
    <alternativeName>
        <fullName evidence="13">Aconitate hydratase B</fullName>
    </alternativeName>
    <alternativeName>
        <fullName evidence="25">Iron-responsive protein-like</fullName>
    </alternativeName>
    <alternativeName>
        <fullName evidence="23">RNA-binding protein</fullName>
    </alternativeName>
</protein>
<dbReference type="GO" id="GO:0005829">
    <property type="term" value="C:cytosol"/>
    <property type="evidence" value="ECO:0007669"/>
    <property type="project" value="InterPro"/>
</dbReference>
<keyword evidence="17" id="KW-0694">RNA-binding</keyword>
<name>A0A0B7IYJ2_9PROT</name>
<evidence type="ECO:0000259" key="28">
    <source>
        <dbReference type="Pfam" id="PF03972"/>
    </source>
</evidence>
<evidence type="ECO:0000256" key="10">
    <source>
        <dbReference type="ARBA" id="ARBA00013124"/>
    </source>
</evidence>
<evidence type="ECO:0000256" key="5">
    <source>
        <dbReference type="ARBA" id="ARBA00005026"/>
    </source>
</evidence>
<evidence type="ECO:0000256" key="20">
    <source>
        <dbReference type="ARBA" id="ARBA00023239"/>
    </source>
</evidence>
<evidence type="ECO:0000256" key="16">
    <source>
        <dbReference type="ARBA" id="ARBA00022723"/>
    </source>
</evidence>
<evidence type="ECO:0000256" key="21">
    <source>
        <dbReference type="ARBA" id="ARBA00023501"/>
    </source>
</evidence>
<comment type="catalytic activity">
    <reaction evidence="1">
        <text>(2S,3S)-2-methylcitrate = 2-methyl-cis-aconitate + H2O</text>
        <dbReference type="Rhea" id="RHEA:17725"/>
        <dbReference type="ChEBI" id="CHEBI:15377"/>
        <dbReference type="ChEBI" id="CHEBI:57872"/>
        <dbReference type="ChEBI" id="CHEBI:58853"/>
        <dbReference type="EC" id="4.2.1.79"/>
    </reaction>
</comment>
<dbReference type="InterPro" id="IPR042188">
    <property type="entry name" value="MmgE/PrpD_sf_2"/>
</dbReference>
<evidence type="ECO:0000256" key="17">
    <source>
        <dbReference type="ARBA" id="ARBA00022884"/>
    </source>
</evidence>
<comment type="catalytic activity">
    <reaction evidence="2">
        <text>(2S,3R)-3-hydroxybutane-1,2,3-tricarboxylate = 2-methyl-cis-aconitate + H2O</text>
        <dbReference type="Rhea" id="RHEA:17941"/>
        <dbReference type="ChEBI" id="CHEBI:15377"/>
        <dbReference type="ChEBI" id="CHEBI:57429"/>
        <dbReference type="ChEBI" id="CHEBI:57872"/>
        <dbReference type="EC" id="4.2.1.99"/>
    </reaction>
</comment>
<dbReference type="Gene3D" id="3.40.1060.10">
    <property type="entry name" value="Aconitase, Domain 2"/>
    <property type="match status" value="1"/>
</dbReference>
<keyword evidence="20 32" id="KW-0456">Lyase</keyword>
<dbReference type="KEGG" id="mbac:BN1209_0530"/>
<dbReference type="EC" id="4.2.1.99" evidence="11"/>
<dbReference type="InterPro" id="IPR015932">
    <property type="entry name" value="Aconitase_dom2"/>
</dbReference>
<dbReference type="CDD" id="cd01576">
    <property type="entry name" value="AcnB_Swivel"/>
    <property type="match status" value="1"/>
</dbReference>
<dbReference type="PROSITE" id="PS01244">
    <property type="entry name" value="ACONITASE_2"/>
    <property type="match status" value="1"/>
</dbReference>
<dbReference type="SUPFAM" id="SSF52016">
    <property type="entry name" value="LeuD/IlvD-like"/>
    <property type="match status" value="1"/>
</dbReference>
<dbReference type="Pfam" id="PF11791">
    <property type="entry name" value="Aconitase_B_N"/>
    <property type="match status" value="1"/>
</dbReference>
<dbReference type="InterPro" id="IPR015933">
    <property type="entry name" value="Aconitase_B_HEAT-like_dom"/>
</dbReference>
<comment type="cofactor">
    <cofactor evidence="3">
        <name>[4Fe-4S] cluster</name>
        <dbReference type="ChEBI" id="CHEBI:49883"/>
    </cofactor>
</comment>
<sequence>MSSHISNVRPAADQVLVDIADYVLNYKIDSAEAYDTARNCLMDTLGCGLEALSYPACTKLMGPIVPGTVVPNGAKVPGTQFQLDPIQAAFNIGAMIRWLDFNDTWLAAEWGHPSDNLGGILATSDWISRTRVAQGKVPLTVKDVLTAMIKAHEIQGVLALENSFNRVGLDHVILVKVASTAVVTGLLGGTKEEIINAVSNAWVDGQALRTYRHTPNTGSRKSWAAGDATSRAVRLALMAMKGEMGYPSALTAKTWGFYDVSFKGQPFKFQRPYGSYVMEQVLFKISFPAEFHAQTAVECALTLHPQIGERINTLEKIDQIEKIVITTHESAIRIIDKTGPLANPADRDHCIQYMSAIGLLKGNLTAADYEDDVAGDPRVDALRAKMQCVEKAEYTKDYLDPEKRSIANAIQVFFKDGSKSDNVAVEYPIGHRRRRGEGIPELVKKFKINLARRFPAKQQAAILAVCENQKTLEATPVHEFVAEQVALLVELLKVTPANSSDASELVDLLENRIPAGVDQAAYVKAAFLADLAKGVAKSALVSPHHAVKLLGTMLGGYNVQALVALLDSSDAALAAEAGSILSHTILMFDAYHDVATKMKAGNAHAKKLIESWAAGEWFTARPKLADEIRVVVFKVAGETNTDDLSPAQEAWSRPDIPQHAKAMLVNKMPEALSVIEALKAKHGLPLAYVGDVVGTGSSRKSAINSLQWYMGDDIPNIPNKRTGGIVIGSKIAPIFFNTAEDSGAFPIQCDVSKLNTGDVIVIRPYQGTITKDTGSQDTGNAGDVLATFDMAPLTIADEVRAGGRIPLIIGRGLTTNARTTLGLPPSDLFIHPIAPKDTGKGYTLAQKMVGRACGLPEGVGVRPGTYCEPKATTVGSQDTTGGMTRDELKELACLGFSADLVMQSFCHTAAYPKPVDIKLQHSLPEFMSSRGGVSLRPGDGVIHSWLNRMVLPDTVGTGGDSHTRFPIGISFPAGSGLVAFAAAMGVMPLDMPESVLVRFKGEMQPGITLRDLVNAIPYVAIQAGELTTDKKGKKNVFNGRVLEIEGLPDLKVEQAFEFADASAERSANGCTVRLNKEPVIEFLKSNIVLMQNMIDHDYEDARTLKRRIEAMEAWLANPQLLEPDADAEYAHIFEIDLNQIKEPLVACPNDPDDIKPLSAVQNDKIDEVFIGSCMTNIGHYRAAAKVLEGQGAIPTRLWIAPPTRMDEAQLRDEGVYSTFGIAGARTEVPGCSLCMGNQARVADKA</sequence>
<evidence type="ECO:0000256" key="12">
    <source>
        <dbReference type="ARBA" id="ARBA00017240"/>
    </source>
</evidence>
<comment type="similarity">
    <text evidence="6">Belongs to the PrpD family.</text>
</comment>
<evidence type="ECO:0000313" key="32">
    <source>
        <dbReference type="EMBL" id="CEN55575.1"/>
    </source>
</evidence>
<keyword evidence="33" id="KW-1185">Reference proteome</keyword>
<dbReference type="Gene3D" id="1.10.4100.10">
    <property type="entry name" value="2-methylcitrate dehydratase PrpD"/>
    <property type="match status" value="1"/>
</dbReference>
<evidence type="ECO:0000256" key="4">
    <source>
        <dbReference type="ARBA" id="ARBA00004717"/>
    </source>
</evidence>
<reference evidence="33" key="1">
    <citation type="submission" date="2014-12" db="EMBL/GenBank/DDBJ databases">
        <authorList>
            <person name="Salcher M.M."/>
        </authorList>
    </citation>
    <scope>NUCLEOTIDE SEQUENCE [LARGE SCALE GENOMIC DNA]</scope>
    <source>
        <strain evidence="33">MMS-10A-171</strain>
    </source>
</reference>
<comment type="catalytic activity">
    <reaction evidence="21">
        <text>citrate = D-threo-isocitrate</text>
        <dbReference type="Rhea" id="RHEA:10336"/>
        <dbReference type="ChEBI" id="CHEBI:15562"/>
        <dbReference type="ChEBI" id="CHEBI:16947"/>
        <dbReference type="EC" id="4.2.1.3"/>
    </reaction>
</comment>
<dbReference type="GO" id="GO:0003994">
    <property type="term" value="F:aconitate hydratase activity"/>
    <property type="evidence" value="ECO:0007669"/>
    <property type="project" value="UniProtKB-EC"/>
</dbReference>
<evidence type="ECO:0000256" key="25">
    <source>
        <dbReference type="ARBA" id="ARBA00031977"/>
    </source>
</evidence>
<dbReference type="EC" id="4.2.1.79" evidence="10"/>
<dbReference type="Proteomes" id="UP000056322">
    <property type="component" value="Chromosome 1"/>
</dbReference>
<evidence type="ECO:0000256" key="11">
    <source>
        <dbReference type="ARBA" id="ARBA00013250"/>
    </source>
</evidence>
<dbReference type="SUPFAM" id="SSF53732">
    <property type="entry name" value="Aconitase iron-sulfur domain"/>
    <property type="match status" value="1"/>
</dbReference>
<evidence type="ECO:0000256" key="14">
    <source>
        <dbReference type="ARBA" id="ARBA00022485"/>
    </source>
</evidence>
<comment type="subunit">
    <text evidence="8">Monomer.</text>
</comment>
<dbReference type="FunFam" id="1.10.4100.10:FF:000001">
    <property type="entry name" value="2-methylcitrate dehydratase"/>
    <property type="match status" value="1"/>
</dbReference>
<dbReference type="UniPathway" id="UPA00223">
    <property type="reaction ID" value="UER00718"/>
</dbReference>
<gene>
    <name evidence="32" type="ORF">BN1209_0530</name>
</gene>
<dbReference type="STRING" id="1581680.BN1209_0530"/>
<dbReference type="EMBL" id="LN794158">
    <property type="protein sequence ID" value="CEN55575.1"/>
    <property type="molecule type" value="Genomic_DNA"/>
</dbReference>
<evidence type="ECO:0000259" key="27">
    <source>
        <dbReference type="Pfam" id="PF00330"/>
    </source>
</evidence>
<proteinExistence type="inferred from homology"/>
<evidence type="ECO:0000256" key="8">
    <source>
        <dbReference type="ARBA" id="ARBA00011245"/>
    </source>
</evidence>
<dbReference type="SUPFAM" id="SSF74778">
    <property type="entry name" value="Aconitase B, N-terminal domain"/>
    <property type="match status" value="1"/>
</dbReference>
<evidence type="ECO:0000256" key="22">
    <source>
        <dbReference type="ARBA" id="ARBA00030846"/>
    </source>
</evidence>
<dbReference type="NCBIfam" id="NF006943">
    <property type="entry name" value="PRK09425.1"/>
    <property type="match status" value="1"/>
</dbReference>
<keyword evidence="15" id="KW-0816">Tricarboxylic acid cycle</keyword>
<dbReference type="InterPro" id="IPR045336">
    <property type="entry name" value="MmgE_PrpD_N"/>
</dbReference>
<keyword evidence="16" id="KW-0479">Metal-binding</keyword>
<dbReference type="NCBIfam" id="NF006690">
    <property type="entry name" value="PRK09238.1"/>
    <property type="match status" value="1"/>
</dbReference>
<dbReference type="Gene3D" id="3.30.499.10">
    <property type="entry name" value="Aconitase, domain 3"/>
    <property type="match status" value="2"/>
</dbReference>
<dbReference type="Gene3D" id="1.25.40.310">
    <property type="entry name" value="Aconitate B, HEAT-like domain"/>
    <property type="match status" value="1"/>
</dbReference>
<evidence type="ECO:0000259" key="31">
    <source>
        <dbReference type="Pfam" id="PF19305"/>
    </source>
</evidence>
<evidence type="ECO:0000259" key="29">
    <source>
        <dbReference type="Pfam" id="PF06434"/>
    </source>
</evidence>
<evidence type="ECO:0000259" key="30">
    <source>
        <dbReference type="Pfam" id="PF11791"/>
    </source>
</evidence>
<dbReference type="GO" id="GO:0019679">
    <property type="term" value="P:propionate metabolic process, methylcitrate cycle"/>
    <property type="evidence" value="ECO:0007669"/>
    <property type="project" value="InterPro"/>
</dbReference>
<dbReference type="AlphaFoldDB" id="A0A0B7IYJ2"/>
<dbReference type="SUPFAM" id="SSF103378">
    <property type="entry name" value="2-methylcitrate dehydratase PrpD"/>
    <property type="match status" value="1"/>
</dbReference>
<feature type="domain" description="Aconitase/3-isopropylmalate dehydratase large subunit alpha/beta/alpha" evidence="27">
    <location>
        <begin position="934"/>
        <end position="1243"/>
    </location>
</feature>
<comment type="similarity">
    <text evidence="7">Belongs to the aconitase/IPM isomerase family.</text>
</comment>